<dbReference type="CDD" id="cd04179">
    <property type="entry name" value="DPM_DPG-synthase_like"/>
    <property type="match status" value="1"/>
</dbReference>
<gene>
    <name evidence="2" type="ORF">H8S64_02000</name>
</gene>
<dbReference type="InterPro" id="IPR029044">
    <property type="entry name" value="Nucleotide-diphossugar_trans"/>
</dbReference>
<reference evidence="2 3" key="1">
    <citation type="submission" date="2020-08" db="EMBL/GenBank/DDBJ databases">
        <title>Genome public.</title>
        <authorList>
            <person name="Liu C."/>
            <person name="Sun Q."/>
        </authorList>
    </citation>
    <scope>NUCLEOTIDE SEQUENCE [LARGE SCALE GENOMIC DNA]</scope>
    <source>
        <strain evidence="2 3">NSJ-56</strain>
    </source>
</reference>
<evidence type="ECO:0000313" key="2">
    <source>
        <dbReference type="EMBL" id="MBC5619863.1"/>
    </source>
</evidence>
<organism evidence="2 3">
    <name type="scientific">Butyricimonas hominis</name>
    <dbReference type="NCBI Taxonomy" id="2763032"/>
    <lineage>
        <taxon>Bacteria</taxon>
        <taxon>Pseudomonadati</taxon>
        <taxon>Bacteroidota</taxon>
        <taxon>Bacteroidia</taxon>
        <taxon>Bacteroidales</taxon>
        <taxon>Odoribacteraceae</taxon>
        <taxon>Butyricimonas</taxon>
    </lineage>
</organism>
<dbReference type="Pfam" id="PF00535">
    <property type="entry name" value="Glycos_transf_2"/>
    <property type="match status" value="1"/>
</dbReference>
<dbReference type="Proteomes" id="UP000646484">
    <property type="component" value="Unassembled WGS sequence"/>
</dbReference>
<dbReference type="EMBL" id="JACOOH010000001">
    <property type="protein sequence ID" value="MBC5619863.1"/>
    <property type="molecule type" value="Genomic_DNA"/>
</dbReference>
<accession>A0ABR7CVZ7</accession>
<dbReference type="InterPro" id="IPR001173">
    <property type="entry name" value="Glyco_trans_2-like"/>
</dbReference>
<dbReference type="RefSeq" id="WP_186974738.1">
    <property type="nucleotide sequence ID" value="NZ_JACOOH010000001.1"/>
</dbReference>
<sequence length="242" mass="28094">MKQQTLSIIIPAYNEASTIFRLLEKVHHTRLVHDIRKEIIVVNDCSKDNTEEEILRFTETYPDCTLVYHKQPHNQGKGAAIRAGIQKITGNWTIIQDADLEYNPEDYNPLLEWMIENDGKVIYGSRFLNKTNKHSYQSFYLGGRLLSIVTNLLYGQHLTDEPTCYKMFDSGLLRSIPLKSTGFEFCPEVTAIVCRRGYKIPELPIRYYPRSIEEGKKINWKDGLIAIWVLVKIRFANKHSLE</sequence>
<dbReference type="PANTHER" id="PTHR48090">
    <property type="entry name" value="UNDECAPRENYL-PHOSPHATE 4-DEOXY-4-FORMAMIDO-L-ARABINOSE TRANSFERASE-RELATED"/>
    <property type="match status" value="1"/>
</dbReference>
<comment type="caution">
    <text evidence="2">The sequence shown here is derived from an EMBL/GenBank/DDBJ whole genome shotgun (WGS) entry which is preliminary data.</text>
</comment>
<dbReference type="SUPFAM" id="SSF53448">
    <property type="entry name" value="Nucleotide-diphospho-sugar transferases"/>
    <property type="match status" value="1"/>
</dbReference>
<proteinExistence type="predicted"/>
<name>A0ABR7CVZ7_9BACT</name>
<evidence type="ECO:0000313" key="3">
    <source>
        <dbReference type="Proteomes" id="UP000646484"/>
    </source>
</evidence>
<dbReference type="PANTHER" id="PTHR48090:SF7">
    <property type="entry name" value="RFBJ PROTEIN"/>
    <property type="match status" value="1"/>
</dbReference>
<keyword evidence="3" id="KW-1185">Reference proteome</keyword>
<feature type="domain" description="Glycosyltransferase 2-like" evidence="1">
    <location>
        <begin position="7"/>
        <end position="173"/>
    </location>
</feature>
<protein>
    <submittedName>
        <fullName evidence="2">Glycosyltransferase family 2 protein</fullName>
    </submittedName>
</protein>
<dbReference type="Gene3D" id="3.90.550.10">
    <property type="entry name" value="Spore Coat Polysaccharide Biosynthesis Protein SpsA, Chain A"/>
    <property type="match status" value="1"/>
</dbReference>
<dbReference type="InterPro" id="IPR050256">
    <property type="entry name" value="Glycosyltransferase_2"/>
</dbReference>
<evidence type="ECO:0000259" key="1">
    <source>
        <dbReference type="Pfam" id="PF00535"/>
    </source>
</evidence>